<accession>W5TI27</accession>
<dbReference type="STRING" id="1415166.NONO_c40930"/>
<keyword evidence="2" id="KW-1185">Reference proteome</keyword>
<name>W5TI27_9NOCA</name>
<dbReference type="AlphaFoldDB" id="W5TI27"/>
<dbReference type="RefSeq" id="WP_025350294.1">
    <property type="nucleotide sequence ID" value="NZ_CP006850.1"/>
</dbReference>
<evidence type="ECO:0000313" key="2">
    <source>
        <dbReference type="Proteomes" id="UP000019150"/>
    </source>
</evidence>
<dbReference type="HOGENOM" id="CLU_2330932_0_0_11"/>
<organism evidence="1 2">
    <name type="scientific">Nocardia nova SH22a</name>
    <dbReference type="NCBI Taxonomy" id="1415166"/>
    <lineage>
        <taxon>Bacteria</taxon>
        <taxon>Bacillati</taxon>
        <taxon>Actinomycetota</taxon>
        <taxon>Actinomycetes</taxon>
        <taxon>Mycobacteriales</taxon>
        <taxon>Nocardiaceae</taxon>
        <taxon>Nocardia</taxon>
    </lineage>
</organism>
<proteinExistence type="predicted"/>
<dbReference type="KEGG" id="nno:NONO_c40930"/>
<protein>
    <submittedName>
        <fullName evidence="1">Uncharacterized protein</fullName>
    </submittedName>
</protein>
<dbReference type="Proteomes" id="UP000019150">
    <property type="component" value="Chromosome"/>
</dbReference>
<sequence>MGTNPILRRIRWIAAGVLVTAAGAVGGISAQLAADAAQSAQVPAENSAPVPVAPDRTAAVVRGELPAIPGGEVAVAGWSPTAPLWAADTDSDTDTSGS</sequence>
<dbReference type="EMBL" id="CP006850">
    <property type="protein sequence ID" value="AHH18877.1"/>
    <property type="molecule type" value="Genomic_DNA"/>
</dbReference>
<gene>
    <name evidence="1" type="ORF">NONO_c40930</name>
</gene>
<reference evidence="1 2" key="1">
    <citation type="journal article" date="2014" name="Appl. Environ. Microbiol.">
        <title>Insights into the Microbial Degradation of Rubber and Gutta-Percha by Analysis of the Complete Genome of Nocardia nova SH22a.</title>
        <authorList>
            <person name="Luo Q."/>
            <person name="Hiessl S."/>
            <person name="Poehlein A."/>
            <person name="Daniel R."/>
            <person name="Steinbuchel A."/>
        </authorList>
    </citation>
    <scope>NUCLEOTIDE SEQUENCE [LARGE SCALE GENOMIC DNA]</scope>
    <source>
        <strain evidence="1">SH22a</strain>
    </source>
</reference>
<evidence type="ECO:0000313" key="1">
    <source>
        <dbReference type="EMBL" id="AHH18877.1"/>
    </source>
</evidence>
<dbReference type="PATRIC" id="fig|1415166.3.peg.4199"/>